<accession>A0A7J9NEU1</accession>
<organism evidence="2 3">
    <name type="scientific">Gossypium schwendimanii</name>
    <name type="common">Cotton</name>
    <dbReference type="NCBI Taxonomy" id="34291"/>
    <lineage>
        <taxon>Eukaryota</taxon>
        <taxon>Viridiplantae</taxon>
        <taxon>Streptophyta</taxon>
        <taxon>Embryophyta</taxon>
        <taxon>Tracheophyta</taxon>
        <taxon>Spermatophyta</taxon>
        <taxon>Magnoliopsida</taxon>
        <taxon>eudicotyledons</taxon>
        <taxon>Gunneridae</taxon>
        <taxon>Pentapetalae</taxon>
        <taxon>rosids</taxon>
        <taxon>malvids</taxon>
        <taxon>Malvales</taxon>
        <taxon>Malvaceae</taxon>
        <taxon>Malvoideae</taxon>
        <taxon>Gossypium</taxon>
    </lineage>
</organism>
<dbReference type="PANTHER" id="PTHR46033">
    <property type="entry name" value="PROTEIN MAIN-LIKE 2"/>
    <property type="match status" value="1"/>
</dbReference>
<evidence type="ECO:0000259" key="1">
    <source>
        <dbReference type="Pfam" id="PF10536"/>
    </source>
</evidence>
<dbReference type="PANTHER" id="PTHR46033:SF8">
    <property type="entry name" value="PROTEIN MAINTENANCE OF MERISTEMS-LIKE"/>
    <property type="match status" value="1"/>
</dbReference>
<feature type="domain" description="Aminotransferase-like plant mobile" evidence="1">
    <location>
        <begin position="1"/>
        <end position="77"/>
    </location>
</feature>
<dbReference type="Proteomes" id="UP000593576">
    <property type="component" value="Unassembled WGS sequence"/>
</dbReference>
<dbReference type="InterPro" id="IPR019557">
    <property type="entry name" value="AminoTfrase-like_pln_mobile"/>
</dbReference>
<dbReference type="EMBL" id="JABFAF010279817">
    <property type="protein sequence ID" value="MBA0881750.1"/>
    <property type="molecule type" value="Genomic_DNA"/>
</dbReference>
<dbReference type="GO" id="GO:0010073">
    <property type="term" value="P:meristem maintenance"/>
    <property type="evidence" value="ECO:0007669"/>
    <property type="project" value="InterPro"/>
</dbReference>
<keyword evidence="3" id="KW-1185">Reference proteome</keyword>
<comment type="caution">
    <text evidence="2">The sequence shown here is derived from an EMBL/GenBank/DDBJ whole genome shotgun (WGS) entry which is preliminary data.</text>
</comment>
<proteinExistence type="predicted"/>
<dbReference type="Pfam" id="PF10536">
    <property type="entry name" value="PMD"/>
    <property type="match status" value="1"/>
</dbReference>
<dbReference type="InterPro" id="IPR044824">
    <property type="entry name" value="MAIN-like"/>
</dbReference>
<dbReference type="AlphaFoldDB" id="A0A7J9NEU1"/>
<reference evidence="2 3" key="1">
    <citation type="journal article" date="2019" name="Genome Biol. Evol.">
        <title>Insights into the evolution of the New World diploid cottons (Gossypium, subgenus Houzingenia) based on genome sequencing.</title>
        <authorList>
            <person name="Grover C.E."/>
            <person name="Arick M.A. 2nd"/>
            <person name="Thrash A."/>
            <person name="Conover J.L."/>
            <person name="Sanders W.S."/>
            <person name="Peterson D.G."/>
            <person name="Frelichowski J.E."/>
            <person name="Scheffler J.A."/>
            <person name="Scheffler B.E."/>
            <person name="Wendel J.F."/>
        </authorList>
    </citation>
    <scope>NUCLEOTIDE SEQUENCE [LARGE SCALE GENOMIC DNA]</scope>
    <source>
        <strain evidence="2">1</strain>
        <tissue evidence="2">Leaf</tissue>
    </source>
</reference>
<evidence type="ECO:0000313" key="3">
    <source>
        <dbReference type="Proteomes" id="UP000593576"/>
    </source>
</evidence>
<name>A0A7J9NEU1_GOSSC</name>
<evidence type="ECO:0000313" key="2">
    <source>
        <dbReference type="EMBL" id="MBA0881750.1"/>
    </source>
</evidence>
<sequence>MIGGYLMLDLSRNLVHLMWLLKLVYFRATSELSLGSVVLSTLYREMCLAMKPNKAKIEGCLSLLQSWARFRFPFLCP</sequence>
<gene>
    <name evidence="2" type="ORF">Goshw_029620</name>
</gene>
<protein>
    <recommendedName>
        <fullName evidence="1">Aminotransferase-like plant mobile domain-containing protein</fullName>
    </recommendedName>
</protein>